<dbReference type="SUPFAM" id="SSF53756">
    <property type="entry name" value="UDP-Glycosyltransferase/glycogen phosphorylase"/>
    <property type="match status" value="1"/>
</dbReference>
<dbReference type="AlphaFoldDB" id="A0A654KHM0"/>
<name>A0A654KHM0_TAYEM</name>
<dbReference type="Pfam" id="PF00534">
    <property type="entry name" value="Glycos_transf_1"/>
    <property type="match status" value="1"/>
</dbReference>
<dbReference type="Pfam" id="PF13579">
    <property type="entry name" value="Glyco_trans_4_4"/>
    <property type="match status" value="1"/>
</dbReference>
<evidence type="ECO:0000259" key="3">
    <source>
        <dbReference type="Pfam" id="PF13579"/>
    </source>
</evidence>
<evidence type="ECO:0000256" key="1">
    <source>
        <dbReference type="ARBA" id="ARBA00022679"/>
    </source>
</evidence>
<protein>
    <submittedName>
        <fullName evidence="4">Glycosyltransferase</fullName>
        <ecNumber evidence="4">2.4.1.-</ecNumber>
    </submittedName>
</protein>
<sequence length="409" mass="46564">MSKPTLWIINQYASTPDTGMGGRSFYIGRELVNLGWEVIIVASASHHLLGKPLQLTDWYKIENHNGLKFVWLRMPSYKGAHSKKRIYGWFKFSSTLKKLQLIDLPKPSHILQSSPSPIPFYGARKLAKRYKAKLIFEVRDIWPLSLVQIGNKSPNHPFIKFLQYTEDYAYKHADIVISNLKFAWKHMITRGMEKSKFHWIPNGYSEEEFAKPEPLSPEFIAKFPKDKLIVGYAGTLGLANNLFPLLDAAELLKEHKDIHIVLVGEGKLKQELIDYANSKNLENVSFLNRVTKSQIPSVYKMFDICFMSLVREDVFKYGISPNKLFEYLAAGKPIIYAVDSGEFKPVEEAKCGITVTSGNFNDIAQAVLDFKIQSDSEKATLGSNAHNYAKANYEYYSLSKKMESILLGS</sequence>
<accession>A0A654KHM0</accession>
<dbReference type="InterPro" id="IPR001296">
    <property type="entry name" value="Glyco_trans_1"/>
</dbReference>
<dbReference type="PANTHER" id="PTHR46401">
    <property type="entry name" value="GLYCOSYLTRANSFERASE WBBK-RELATED"/>
    <property type="match status" value="1"/>
</dbReference>
<proteinExistence type="predicted"/>
<dbReference type="PANTHER" id="PTHR46401:SF2">
    <property type="entry name" value="GLYCOSYLTRANSFERASE WBBK-RELATED"/>
    <property type="match status" value="1"/>
</dbReference>
<dbReference type="Gene3D" id="3.40.50.2000">
    <property type="entry name" value="Glycogen Phosphorylase B"/>
    <property type="match status" value="2"/>
</dbReference>
<keyword evidence="4" id="KW-0328">Glycosyltransferase</keyword>
<evidence type="ECO:0000259" key="2">
    <source>
        <dbReference type="Pfam" id="PF00534"/>
    </source>
</evidence>
<organism evidence="4 5">
    <name type="scientific">Taylorella equigenitalis (strain MCE9)</name>
    <dbReference type="NCBI Taxonomy" id="937774"/>
    <lineage>
        <taxon>Bacteria</taxon>
        <taxon>Pseudomonadati</taxon>
        <taxon>Pseudomonadota</taxon>
        <taxon>Betaproteobacteria</taxon>
        <taxon>Burkholderiales</taxon>
        <taxon>Alcaligenaceae</taxon>
        <taxon>Taylorella</taxon>
    </lineage>
</organism>
<feature type="domain" description="Glycosyltransferase subfamily 4-like N-terminal" evidence="3">
    <location>
        <begin position="19"/>
        <end position="203"/>
    </location>
</feature>
<evidence type="ECO:0000313" key="4">
    <source>
        <dbReference type="EMBL" id="ADU91933.1"/>
    </source>
</evidence>
<dbReference type="KEGG" id="teq:TEQUI_1008"/>
<dbReference type="Proteomes" id="UP000007472">
    <property type="component" value="Chromosome"/>
</dbReference>
<dbReference type="InterPro" id="IPR028098">
    <property type="entry name" value="Glyco_trans_4-like_N"/>
</dbReference>
<dbReference type="GO" id="GO:0016757">
    <property type="term" value="F:glycosyltransferase activity"/>
    <property type="evidence" value="ECO:0007669"/>
    <property type="project" value="UniProtKB-KW"/>
</dbReference>
<dbReference type="GO" id="GO:0009103">
    <property type="term" value="P:lipopolysaccharide biosynthetic process"/>
    <property type="evidence" value="ECO:0007669"/>
    <property type="project" value="TreeGrafter"/>
</dbReference>
<reference evidence="4 5" key="1">
    <citation type="journal article" date="2011" name="J. Bacteriol.">
        <title>Genome sequence of Taylorella equigenitalis MCE9, the causative agent of contagious equine metritis.</title>
        <authorList>
            <person name="Hebert L."/>
            <person name="Moumen B."/>
            <person name="Duquesne F."/>
            <person name="Breuil M.F."/>
            <person name="Laugier C."/>
            <person name="Batto J.M."/>
            <person name="Renault P."/>
            <person name="Petry S."/>
        </authorList>
    </citation>
    <scope>NUCLEOTIDE SEQUENCE [LARGE SCALE GENOMIC DNA]</scope>
    <source>
        <strain evidence="4 5">MCE9</strain>
    </source>
</reference>
<feature type="domain" description="Glycosyl transferase family 1" evidence="2">
    <location>
        <begin position="221"/>
        <end position="380"/>
    </location>
</feature>
<keyword evidence="1 4" id="KW-0808">Transferase</keyword>
<dbReference type="CDD" id="cd03794">
    <property type="entry name" value="GT4_WbuB-like"/>
    <property type="match status" value="1"/>
</dbReference>
<dbReference type="EMBL" id="CP002456">
    <property type="protein sequence ID" value="ADU91933.1"/>
    <property type="molecule type" value="Genomic_DNA"/>
</dbReference>
<gene>
    <name evidence="4" type="ordered locus">TEQUI_1008</name>
</gene>
<dbReference type="EC" id="2.4.1.-" evidence="4"/>
<evidence type="ECO:0000313" key="5">
    <source>
        <dbReference type="Proteomes" id="UP000007472"/>
    </source>
</evidence>